<dbReference type="AlphaFoldDB" id="A0AAP0HG30"/>
<proteinExistence type="predicted"/>
<dbReference type="InterPro" id="IPR001810">
    <property type="entry name" value="F-box_dom"/>
</dbReference>
<evidence type="ECO:0000313" key="2">
    <source>
        <dbReference type="EMBL" id="KAK9085544.1"/>
    </source>
</evidence>
<dbReference type="Pfam" id="PF00646">
    <property type="entry name" value="F-box"/>
    <property type="match status" value="1"/>
</dbReference>
<dbReference type="InterPro" id="IPR036047">
    <property type="entry name" value="F-box-like_dom_sf"/>
</dbReference>
<gene>
    <name evidence="2" type="ORF">Sjap_025955</name>
</gene>
<dbReference type="PANTHER" id="PTHR34223">
    <property type="entry name" value="OS11G0201299 PROTEIN"/>
    <property type="match status" value="1"/>
</dbReference>
<dbReference type="EMBL" id="JBBNAE010000011">
    <property type="protein sequence ID" value="KAK9085544.1"/>
    <property type="molecule type" value="Genomic_DNA"/>
</dbReference>
<feature type="domain" description="F-box" evidence="1">
    <location>
        <begin position="4"/>
        <end position="39"/>
    </location>
</feature>
<evidence type="ECO:0000313" key="3">
    <source>
        <dbReference type="Proteomes" id="UP001417504"/>
    </source>
</evidence>
<keyword evidence="3" id="KW-1185">Reference proteome</keyword>
<name>A0AAP0HG30_9MAGN</name>
<organism evidence="2 3">
    <name type="scientific">Stephania japonica</name>
    <dbReference type="NCBI Taxonomy" id="461633"/>
    <lineage>
        <taxon>Eukaryota</taxon>
        <taxon>Viridiplantae</taxon>
        <taxon>Streptophyta</taxon>
        <taxon>Embryophyta</taxon>
        <taxon>Tracheophyta</taxon>
        <taxon>Spermatophyta</taxon>
        <taxon>Magnoliopsida</taxon>
        <taxon>Ranunculales</taxon>
        <taxon>Menispermaceae</taxon>
        <taxon>Menispermoideae</taxon>
        <taxon>Cissampelideae</taxon>
        <taxon>Stephania</taxon>
    </lineage>
</organism>
<dbReference type="PROSITE" id="PS50181">
    <property type="entry name" value="FBOX"/>
    <property type="match status" value="1"/>
</dbReference>
<dbReference type="InterPro" id="IPR053197">
    <property type="entry name" value="F-box_SCFL_complex_component"/>
</dbReference>
<reference evidence="2 3" key="1">
    <citation type="submission" date="2024-01" db="EMBL/GenBank/DDBJ databases">
        <title>Genome assemblies of Stephania.</title>
        <authorList>
            <person name="Yang L."/>
        </authorList>
    </citation>
    <scope>NUCLEOTIDE SEQUENCE [LARGE SCALE GENOMIC DNA]</scope>
    <source>
        <strain evidence="2">QJT</strain>
        <tissue evidence="2">Leaf</tissue>
    </source>
</reference>
<comment type="caution">
    <text evidence="2">The sequence shown here is derived from an EMBL/GenBank/DDBJ whole genome shotgun (WGS) entry which is preliminary data.</text>
</comment>
<sequence>MRGEDRLSDLPEHILHHIFSSFTTKDLITTTCLLSKKWQHFWEVEIVLGLDGTMFTIPAKVFAKGSSVRVIKLEACFRIFTSKAFGT</sequence>
<accession>A0AAP0HG30</accession>
<dbReference type="Proteomes" id="UP001417504">
    <property type="component" value="Unassembled WGS sequence"/>
</dbReference>
<dbReference type="SUPFAM" id="SSF81383">
    <property type="entry name" value="F-box domain"/>
    <property type="match status" value="1"/>
</dbReference>
<protein>
    <recommendedName>
        <fullName evidence="1">F-box domain-containing protein</fullName>
    </recommendedName>
</protein>
<dbReference type="PANTHER" id="PTHR34223:SF51">
    <property type="entry name" value="OS06G0556300 PROTEIN"/>
    <property type="match status" value="1"/>
</dbReference>
<dbReference type="Gene3D" id="1.20.1280.50">
    <property type="match status" value="1"/>
</dbReference>
<evidence type="ECO:0000259" key="1">
    <source>
        <dbReference type="PROSITE" id="PS50181"/>
    </source>
</evidence>